<evidence type="ECO:0000313" key="3">
    <source>
        <dbReference type="Proteomes" id="UP000057158"/>
    </source>
</evidence>
<accession>A0A0M5IYX0</accession>
<dbReference type="InterPro" id="IPR007939">
    <property type="entry name" value="Cu-R_B_prcur"/>
</dbReference>
<proteinExistence type="predicted"/>
<keyword evidence="1" id="KW-0732">Signal</keyword>
<protein>
    <submittedName>
        <fullName evidence="2">Copper resistance protein B</fullName>
    </submittedName>
</protein>
<dbReference type="PATRIC" id="fig|1603606.3.peg.1648"/>
<evidence type="ECO:0000313" key="2">
    <source>
        <dbReference type="EMBL" id="ALC16294.1"/>
    </source>
</evidence>
<dbReference type="KEGG" id="des:DSOUD_1515"/>
<dbReference type="OrthoDB" id="9778934at2"/>
<dbReference type="EMBL" id="CP010802">
    <property type="protein sequence ID" value="ALC16294.1"/>
    <property type="molecule type" value="Genomic_DNA"/>
</dbReference>
<keyword evidence="3" id="KW-1185">Reference proteome</keyword>
<name>A0A0M5IYX0_9BACT</name>
<dbReference type="GO" id="GO:0005507">
    <property type="term" value="F:copper ion binding"/>
    <property type="evidence" value="ECO:0007669"/>
    <property type="project" value="InterPro"/>
</dbReference>
<feature type="signal peptide" evidence="1">
    <location>
        <begin position="1"/>
        <end position="19"/>
    </location>
</feature>
<dbReference type="RefSeq" id="WP_053550415.1">
    <property type="nucleotide sequence ID" value="NZ_CP010802.1"/>
</dbReference>
<dbReference type="STRING" id="1603606.DSOUD_1515"/>
<organism evidence="2 3">
    <name type="scientific">Desulfuromonas soudanensis</name>
    <dbReference type="NCBI Taxonomy" id="1603606"/>
    <lineage>
        <taxon>Bacteria</taxon>
        <taxon>Pseudomonadati</taxon>
        <taxon>Thermodesulfobacteriota</taxon>
        <taxon>Desulfuromonadia</taxon>
        <taxon>Desulfuromonadales</taxon>
        <taxon>Desulfuromonadaceae</taxon>
        <taxon>Desulfuromonas</taxon>
    </lineage>
</organism>
<dbReference type="GO" id="GO:0006878">
    <property type="term" value="P:intracellular copper ion homeostasis"/>
    <property type="evidence" value="ECO:0007669"/>
    <property type="project" value="InterPro"/>
</dbReference>
<feature type="chain" id="PRO_5005803379" evidence="1">
    <location>
        <begin position="20"/>
        <end position="284"/>
    </location>
</feature>
<evidence type="ECO:0000256" key="1">
    <source>
        <dbReference type="SAM" id="SignalP"/>
    </source>
</evidence>
<gene>
    <name evidence="2" type="ORF">DSOUD_1515</name>
</gene>
<sequence length="284" mass="32723">MKRQIFFWMLTLLPALVFAADESPGDSRKGYFPADYREIQTDPQVGEGIQKYAEDGQEGPQQNFGVQPIHDNQIFATFKADRSEYQWREDNKEIFLWDVQGWIGEDYNKLYLKSEGEVLLNDSTRVEEAEIELLYSRNISKFWDVQAGLRHDFAPHPARTFAALGMQGLAPYWFEIDATAYLSEDGDLSAKFEAEYELLLTQRLVLIPRMEAGLSLQDVPEYQQWQGVTDLTLGARLLYHFRREFAPYLGVTWNRKVGKTAHNVKKDGGDIDDSGVVAGLRFWF</sequence>
<reference evidence="2 3" key="1">
    <citation type="submission" date="2015-07" db="EMBL/GenBank/DDBJ databases">
        <title>Isolation and Genomic Characterization of a Novel Halophilic Metal-Reducing Deltaproteobacterium from the Deep Subsurface.</title>
        <authorList>
            <person name="Badalamenti J.P."/>
            <person name="Summers Z.M."/>
            <person name="Gralnick J.A."/>
            <person name="Bond D.R."/>
        </authorList>
    </citation>
    <scope>NUCLEOTIDE SEQUENCE [LARGE SCALE GENOMIC DNA]</scope>
    <source>
        <strain evidence="2 3">WTL</strain>
    </source>
</reference>
<dbReference type="GO" id="GO:0009279">
    <property type="term" value="C:cell outer membrane"/>
    <property type="evidence" value="ECO:0007669"/>
    <property type="project" value="InterPro"/>
</dbReference>
<dbReference type="Pfam" id="PF05275">
    <property type="entry name" value="CopB"/>
    <property type="match status" value="1"/>
</dbReference>
<dbReference type="AlphaFoldDB" id="A0A0M5IYX0"/>
<dbReference type="Proteomes" id="UP000057158">
    <property type="component" value="Chromosome"/>
</dbReference>